<gene>
    <name evidence="2" type="ORF">GCM10009627_25290</name>
</gene>
<sequence>MTSRSRSGRPATRRPEPEFVSYHRFIGSQPTGVLEFRNVVNGMTIPPLRWLVTDLDMVALPHSDLNVLEWEQKVRDSSGAGLWITDDDLRRFVRDNHQMIDGEFFGSPIGSTTTDASQAVIRIDFFDSTTVTVTLDRSVIGTSWEFELFLGPGVPASGIGSRDEEIATEQRRTQDEQRRAQEARDGQQIRALVRACLQNAPIDEAPALLTQLDAVVDVTPSGPRAWTLALERDDAPRVDLPDGPLPEAVSYRTDAVAVGGELLIWVHDGRMQMVELPWFTDEMPTELPRLDQLVFPAERDAGDGERTP</sequence>
<evidence type="ECO:0000313" key="3">
    <source>
        <dbReference type="Proteomes" id="UP001501742"/>
    </source>
</evidence>
<name>A0ABP4K5K2_9MICO</name>
<accession>A0ABP4K5K2</accession>
<feature type="compositionally biased region" description="Basic and acidic residues" evidence="1">
    <location>
        <begin position="161"/>
        <end position="185"/>
    </location>
</feature>
<dbReference type="RefSeq" id="WP_259556970.1">
    <property type="nucleotide sequence ID" value="NZ_JANVAG010000001.1"/>
</dbReference>
<evidence type="ECO:0000256" key="1">
    <source>
        <dbReference type="SAM" id="MobiDB-lite"/>
    </source>
</evidence>
<dbReference type="Proteomes" id="UP001501742">
    <property type="component" value="Unassembled WGS sequence"/>
</dbReference>
<organism evidence="2 3">
    <name type="scientific">Curtobacterium herbarum</name>
    <dbReference type="NCBI Taxonomy" id="150122"/>
    <lineage>
        <taxon>Bacteria</taxon>
        <taxon>Bacillati</taxon>
        <taxon>Actinomycetota</taxon>
        <taxon>Actinomycetes</taxon>
        <taxon>Micrococcales</taxon>
        <taxon>Microbacteriaceae</taxon>
        <taxon>Curtobacterium</taxon>
    </lineage>
</organism>
<feature type="region of interest" description="Disordered" evidence="1">
    <location>
        <begin position="159"/>
        <end position="185"/>
    </location>
</feature>
<keyword evidence="3" id="KW-1185">Reference proteome</keyword>
<proteinExistence type="predicted"/>
<evidence type="ECO:0000313" key="2">
    <source>
        <dbReference type="EMBL" id="GAA1494183.1"/>
    </source>
</evidence>
<reference evidence="3" key="1">
    <citation type="journal article" date="2019" name="Int. J. Syst. Evol. Microbiol.">
        <title>The Global Catalogue of Microorganisms (GCM) 10K type strain sequencing project: providing services to taxonomists for standard genome sequencing and annotation.</title>
        <authorList>
            <consortium name="The Broad Institute Genomics Platform"/>
            <consortium name="The Broad Institute Genome Sequencing Center for Infectious Disease"/>
            <person name="Wu L."/>
            <person name="Ma J."/>
        </authorList>
    </citation>
    <scope>NUCLEOTIDE SEQUENCE [LARGE SCALE GENOMIC DNA]</scope>
    <source>
        <strain evidence="3">JCM 12140</strain>
    </source>
</reference>
<comment type="caution">
    <text evidence="2">The sequence shown here is derived from an EMBL/GenBank/DDBJ whole genome shotgun (WGS) entry which is preliminary data.</text>
</comment>
<protein>
    <submittedName>
        <fullName evidence="2">Uncharacterized protein</fullName>
    </submittedName>
</protein>
<dbReference type="EMBL" id="BAAAJX010000014">
    <property type="protein sequence ID" value="GAA1494183.1"/>
    <property type="molecule type" value="Genomic_DNA"/>
</dbReference>